<evidence type="ECO:0000256" key="6">
    <source>
        <dbReference type="SAM" id="Phobius"/>
    </source>
</evidence>
<reference evidence="9 10" key="1">
    <citation type="submission" date="2018-10" db="EMBL/GenBank/DDBJ databases">
        <authorList>
            <consortium name="Molecular Microbiology and Infection Unit (UMMI)"/>
            <person name="Machado M."/>
        </authorList>
    </citation>
    <scope>NUCLEOTIDE SEQUENCE [LARGE SCALE GENOMIC DNA]</scope>
    <source>
        <strain evidence="9">FMV2238.02</strain>
    </source>
</reference>
<keyword evidence="1" id="KW-0134">Cell wall</keyword>
<feature type="compositionally biased region" description="Basic and acidic residues" evidence="5">
    <location>
        <begin position="86"/>
        <end position="112"/>
    </location>
</feature>
<keyword evidence="6" id="KW-1133">Transmembrane helix</keyword>
<dbReference type="InterPro" id="IPR019931">
    <property type="entry name" value="LPXTG_anchor"/>
</dbReference>
<feature type="chain" id="PRO_5018010051" description="Gram-positive cocci surface proteins LPxTG domain-containing protein" evidence="7">
    <location>
        <begin position="26"/>
        <end position="253"/>
    </location>
</feature>
<evidence type="ECO:0000313" key="10">
    <source>
        <dbReference type="Proteomes" id="UP000280759"/>
    </source>
</evidence>
<evidence type="ECO:0000313" key="9">
    <source>
        <dbReference type="EMBL" id="VDC43522.1"/>
    </source>
</evidence>
<feature type="domain" description="Gram-positive cocci surface proteins LPxTG" evidence="8">
    <location>
        <begin position="203"/>
        <end position="231"/>
    </location>
</feature>
<evidence type="ECO:0000256" key="1">
    <source>
        <dbReference type="ARBA" id="ARBA00022512"/>
    </source>
</evidence>
<proteinExistence type="predicted"/>
<keyword evidence="4" id="KW-0572">Peptidoglycan-anchor</keyword>
<keyword evidence="6" id="KW-0812">Transmembrane</keyword>
<evidence type="ECO:0000256" key="7">
    <source>
        <dbReference type="SAM" id="SignalP"/>
    </source>
</evidence>
<keyword evidence="3 7" id="KW-0732">Signal</keyword>
<feature type="compositionally biased region" description="Polar residues" evidence="5">
    <location>
        <begin position="52"/>
        <end position="61"/>
    </location>
</feature>
<evidence type="ECO:0000256" key="2">
    <source>
        <dbReference type="ARBA" id="ARBA00022525"/>
    </source>
</evidence>
<name>A0A3P5XSV2_STRCB</name>
<keyword evidence="10" id="KW-1185">Reference proteome</keyword>
<protein>
    <recommendedName>
        <fullName evidence="8">Gram-positive cocci surface proteins LPxTG domain-containing protein</fullName>
    </recommendedName>
</protein>
<evidence type="ECO:0000259" key="8">
    <source>
        <dbReference type="Pfam" id="PF00746"/>
    </source>
</evidence>
<feature type="transmembrane region" description="Helical" evidence="6">
    <location>
        <begin position="219"/>
        <end position="236"/>
    </location>
</feature>
<feature type="region of interest" description="Disordered" evidence="5">
    <location>
        <begin position="41"/>
        <end position="147"/>
    </location>
</feature>
<dbReference type="EMBL" id="UXEP01000042">
    <property type="protein sequence ID" value="VDC43522.1"/>
    <property type="molecule type" value="Genomic_DNA"/>
</dbReference>
<evidence type="ECO:0000256" key="4">
    <source>
        <dbReference type="ARBA" id="ARBA00023088"/>
    </source>
</evidence>
<evidence type="ECO:0000256" key="5">
    <source>
        <dbReference type="SAM" id="MobiDB-lite"/>
    </source>
</evidence>
<sequence length="253" mass="26798" precursor="true">MTKEKMMSFMTIASIALLGSGVVCANDVADPVAGTTDAVVVPVSPQPTTPSEHTGTDTTNKIVDPTKPSEDKVADSTDQLIPPVKSDSETSEDKVTDPTETKPSKEKTEEPVKPNGSEVIPEKTKSEEAKKAEENTGASTTETPKPVTKPVIETPIVTNTGYTVLGTQDGNVWVQTETGNVLKPAIAIGAVKQKDGTVALKTKDGKLEVLPSTGETKTILALLGGLAILGAIWVGWKENIKKYLTFLKKKSEK</sequence>
<dbReference type="NCBIfam" id="TIGR01167">
    <property type="entry name" value="LPXTG_anchor"/>
    <property type="match status" value="1"/>
</dbReference>
<keyword evidence="6" id="KW-0472">Membrane</keyword>
<evidence type="ECO:0000256" key="3">
    <source>
        <dbReference type="ARBA" id="ARBA00022729"/>
    </source>
</evidence>
<dbReference type="RefSeq" id="WP_125074842.1">
    <property type="nucleotide sequence ID" value="NZ_UXEP01000042.1"/>
</dbReference>
<keyword evidence="2" id="KW-0964">Secreted</keyword>
<dbReference type="Pfam" id="PF00746">
    <property type="entry name" value="Gram_pos_anchor"/>
    <property type="match status" value="1"/>
</dbReference>
<organism evidence="9 10">
    <name type="scientific">Streptococcus canis</name>
    <dbReference type="NCBI Taxonomy" id="1329"/>
    <lineage>
        <taxon>Bacteria</taxon>
        <taxon>Bacillati</taxon>
        <taxon>Bacillota</taxon>
        <taxon>Bacilli</taxon>
        <taxon>Lactobacillales</taxon>
        <taxon>Streptococcaceae</taxon>
        <taxon>Streptococcus</taxon>
    </lineage>
</organism>
<gene>
    <name evidence="9" type="ORF">FMV2238Y02_20290</name>
</gene>
<feature type="signal peptide" evidence="7">
    <location>
        <begin position="1"/>
        <end position="25"/>
    </location>
</feature>
<feature type="compositionally biased region" description="Basic and acidic residues" evidence="5">
    <location>
        <begin position="120"/>
        <end position="134"/>
    </location>
</feature>
<dbReference type="AlphaFoldDB" id="A0A3P5XSV2"/>
<accession>A0A3P5XSV2</accession>
<dbReference type="Proteomes" id="UP000280759">
    <property type="component" value="Unassembled WGS sequence"/>
</dbReference>